<proteinExistence type="predicted"/>
<accession>A0A0F9QSY4</accession>
<dbReference type="EMBL" id="LAZR01001280">
    <property type="protein sequence ID" value="KKN47370.1"/>
    <property type="molecule type" value="Genomic_DNA"/>
</dbReference>
<comment type="caution">
    <text evidence="1">The sequence shown here is derived from an EMBL/GenBank/DDBJ whole genome shotgun (WGS) entry which is preliminary data.</text>
</comment>
<reference evidence="1" key="1">
    <citation type="journal article" date="2015" name="Nature">
        <title>Complex archaea that bridge the gap between prokaryotes and eukaryotes.</title>
        <authorList>
            <person name="Spang A."/>
            <person name="Saw J.H."/>
            <person name="Jorgensen S.L."/>
            <person name="Zaremba-Niedzwiedzka K."/>
            <person name="Martijn J."/>
            <person name="Lind A.E."/>
            <person name="van Eijk R."/>
            <person name="Schleper C."/>
            <person name="Guy L."/>
            <person name="Ettema T.J."/>
        </authorList>
    </citation>
    <scope>NUCLEOTIDE SEQUENCE</scope>
</reference>
<name>A0A0F9QSY4_9ZZZZ</name>
<protein>
    <submittedName>
        <fullName evidence="1">Uncharacterized protein</fullName>
    </submittedName>
</protein>
<sequence length="160" mass="18008">MKKKKRRKSIPFDEIKNFLSKNCVPVRLEGEAIPSTFKNLVKKKKCFVFASGFQDVSSGNYDPDYTGIRFGGIQIYRDARSDPEPYLFNVDGYSIITDSTTGIEVDLIGPTKTLDHWTNIIASGLTGAEVNSHKFPKCPNCGNIIYDTAICNYCGWQRHI</sequence>
<organism evidence="1">
    <name type="scientific">marine sediment metagenome</name>
    <dbReference type="NCBI Taxonomy" id="412755"/>
    <lineage>
        <taxon>unclassified sequences</taxon>
        <taxon>metagenomes</taxon>
        <taxon>ecological metagenomes</taxon>
    </lineage>
</organism>
<dbReference type="AlphaFoldDB" id="A0A0F9QSY4"/>
<gene>
    <name evidence="1" type="ORF">LCGC14_0663630</name>
</gene>
<evidence type="ECO:0000313" key="1">
    <source>
        <dbReference type="EMBL" id="KKN47370.1"/>
    </source>
</evidence>